<dbReference type="GO" id="GO:0035539">
    <property type="term" value="F:8-oxo-7,8-dihydrodeoxyguanosine triphosphate pyrophosphatase activity"/>
    <property type="evidence" value="ECO:0007669"/>
    <property type="project" value="TreeGrafter"/>
</dbReference>
<keyword evidence="1 2" id="KW-0378">Hydrolase</keyword>
<evidence type="ECO:0000256" key="1">
    <source>
        <dbReference type="ARBA" id="ARBA00022801"/>
    </source>
</evidence>
<dbReference type="AlphaFoldDB" id="A0A1J7J8H9"/>
<dbReference type="Gene3D" id="3.90.79.10">
    <property type="entry name" value="Nucleoside Triphosphate Pyrophosphohydrolase"/>
    <property type="match status" value="1"/>
</dbReference>
<protein>
    <submittedName>
        <fullName evidence="4">Nudix domain-containing protein</fullName>
    </submittedName>
</protein>
<dbReference type="PANTHER" id="PTHR16099">
    <property type="entry name" value="8-OXO-DGTP DIPHOSPHATES NUDT15"/>
    <property type="match status" value="1"/>
</dbReference>
<comment type="similarity">
    <text evidence="2">Belongs to the Nudix hydrolase family.</text>
</comment>
<dbReference type="InterPro" id="IPR000086">
    <property type="entry name" value="NUDIX_hydrolase_dom"/>
</dbReference>
<dbReference type="InterPro" id="IPR015797">
    <property type="entry name" value="NUDIX_hydrolase-like_dom_sf"/>
</dbReference>
<dbReference type="PANTHER" id="PTHR16099:SF5">
    <property type="entry name" value="NUCLEOTIDE TRIPHOSPHATE DIPHOSPHATASE NUDT15"/>
    <property type="match status" value="1"/>
</dbReference>
<evidence type="ECO:0000313" key="5">
    <source>
        <dbReference type="Proteomes" id="UP000182658"/>
    </source>
</evidence>
<dbReference type="GO" id="GO:0005829">
    <property type="term" value="C:cytosol"/>
    <property type="evidence" value="ECO:0007669"/>
    <property type="project" value="TreeGrafter"/>
</dbReference>
<dbReference type="STRING" id="1408157.A0A1J7J8H9"/>
<evidence type="ECO:0000256" key="2">
    <source>
        <dbReference type="RuleBase" id="RU003476"/>
    </source>
</evidence>
<dbReference type="CDD" id="cd04678">
    <property type="entry name" value="NUDIX_MTH2_Nudt15"/>
    <property type="match status" value="1"/>
</dbReference>
<sequence>MTVSTPNTTRQVRVGVAAVIIGADGRMILGRRKGSLGAGQWGFPGGHLEFGESYFECAERESLEETGLRIKAFKVFAVANTVFDSEHHYITIFVQCKQDNPDDQPQVLEPEKCHGWDSMSWDDIKSIMAKGQEELFLPIVNLLLENPNPELLIKA</sequence>
<dbReference type="PRINTS" id="PR00502">
    <property type="entry name" value="NUDIXFAMILY"/>
</dbReference>
<dbReference type="EMBL" id="KV875105">
    <property type="protein sequence ID" value="OIW23818.1"/>
    <property type="molecule type" value="Genomic_DNA"/>
</dbReference>
<evidence type="ECO:0000313" key="4">
    <source>
        <dbReference type="EMBL" id="OIW23818.1"/>
    </source>
</evidence>
<dbReference type="InterPro" id="IPR020084">
    <property type="entry name" value="NUDIX_hydrolase_CS"/>
</dbReference>
<organism evidence="4 5">
    <name type="scientific">Coniochaeta ligniaria NRRL 30616</name>
    <dbReference type="NCBI Taxonomy" id="1408157"/>
    <lineage>
        <taxon>Eukaryota</taxon>
        <taxon>Fungi</taxon>
        <taxon>Dikarya</taxon>
        <taxon>Ascomycota</taxon>
        <taxon>Pezizomycotina</taxon>
        <taxon>Sordariomycetes</taxon>
        <taxon>Sordariomycetidae</taxon>
        <taxon>Coniochaetales</taxon>
        <taxon>Coniochaetaceae</taxon>
        <taxon>Coniochaeta</taxon>
    </lineage>
</organism>
<dbReference type="Pfam" id="PF00293">
    <property type="entry name" value="NUDIX"/>
    <property type="match status" value="1"/>
</dbReference>
<accession>A0A1J7J8H9</accession>
<dbReference type="PROSITE" id="PS51462">
    <property type="entry name" value="NUDIX"/>
    <property type="match status" value="1"/>
</dbReference>
<dbReference type="FunFam" id="3.90.79.10:FF:000060">
    <property type="entry name" value="Nudix hydrolase 1"/>
    <property type="match status" value="1"/>
</dbReference>
<gene>
    <name evidence="4" type="ORF">CONLIGDRAFT_110642</name>
</gene>
<name>A0A1J7J8H9_9PEZI</name>
<dbReference type="OrthoDB" id="447842at2759"/>
<dbReference type="PROSITE" id="PS00893">
    <property type="entry name" value="NUDIX_BOX"/>
    <property type="match status" value="1"/>
</dbReference>
<keyword evidence="5" id="KW-1185">Reference proteome</keyword>
<feature type="domain" description="Nudix hydrolase" evidence="3">
    <location>
        <begin position="11"/>
        <end position="142"/>
    </location>
</feature>
<dbReference type="InParanoid" id="A0A1J7J8H9"/>
<dbReference type="SUPFAM" id="SSF55811">
    <property type="entry name" value="Nudix"/>
    <property type="match status" value="1"/>
</dbReference>
<dbReference type="GO" id="GO:0006203">
    <property type="term" value="P:dGTP catabolic process"/>
    <property type="evidence" value="ECO:0007669"/>
    <property type="project" value="TreeGrafter"/>
</dbReference>
<dbReference type="Proteomes" id="UP000182658">
    <property type="component" value="Unassembled WGS sequence"/>
</dbReference>
<evidence type="ECO:0000259" key="3">
    <source>
        <dbReference type="PROSITE" id="PS51462"/>
    </source>
</evidence>
<reference evidence="4 5" key="1">
    <citation type="submission" date="2016-10" db="EMBL/GenBank/DDBJ databases">
        <title>Draft genome sequence of Coniochaeta ligniaria NRRL30616, a lignocellulolytic fungus for bioabatement of inhibitors in plant biomass hydrolysates.</title>
        <authorList>
            <consortium name="DOE Joint Genome Institute"/>
            <person name="Jimenez D.J."/>
            <person name="Hector R.E."/>
            <person name="Riley R."/>
            <person name="Sun H."/>
            <person name="Grigoriev I.V."/>
            <person name="Van Elsas J.D."/>
            <person name="Nichols N.N."/>
        </authorList>
    </citation>
    <scope>NUCLEOTIDE SEQUENCE [LARGE SCALE GENOMIC DNA]</scope>
    <source>
        <strain evidence="4 5">NRRL 30616</strain>
    </source>
</reference>
<proteinExistence type="inferred from homology"/>
<dbReference type="InterPro" id="IPR020476">
    <property type="entry name" value="Nudix_hydrolase"/>
</dbReference>